<protein>
    <recommendedName>
        <fullName evidence="3">SseB protein N-terminal domain-containing protein</fullName>
    </recommendedName>
</protein>
<proteinExistence type="predicted"/>
<evidence type="ECO:0000313" key="2">
    <source>
        <dbReference type="Proteomes" id="UP001165135"/>
    </source>
</evidence>
<reference evidence="1" key="1">
    <citation type="submission" date="2023-03" db="EMBL/GenBank/DDBJ databases">
        <title>Actinoallomurus iriomotensis NBRC 103681.</title>
        <authorList>
            <person name="Ichikawa N."/>
            <person name="Sato H."/>
            <person name="Tonouchi N."/>
        </authorList>
    </citation>
    <scope>NUCLEOTIDE SEQUENCE</scope>
    <source>
        <strain evidence="1">NBRC 103681</strain>
    </source>
</reference>
<accession>A0A9W6RJH8</accession>
<dbReference type="InterPro" id="IPR049975">
    <property type="entry name" value="SAV_915-like_dom"/>
</dbReference>
<name>A0A9W6RJH8_9ACTN</name>
<organism evidence="1 2">
    <name type="scientific">Actinoallomurus iriomotensis</name>
    <dbReference type="NCBI Taxonomy" id="478107"/>
    <lineage>
        <taxon>Bacteria</taxon>
        <taxon>Bacillati</taxon>
        <taxon>Actinomycetota</taxon>
        <taxon>Actinomycetes</taxon>
        <taxon>Streptosporangiales</taxon>
        <taxon>Thermomonosporaceae</taxon>
        <taxon>Actinoallomurus</taxon>
    </lineage>
</organism>
<sequence>MVSLRCGRLPNGERVGIAFTTEARLVEAMGAGQAWIRLHERAMRAMLAPLGVTRLQVDPRVVATTPSTARLAVPAAV</sequence>
<evidence type="ECO:0008006" key="3">
    <source>
        <dbReference type="Google" id="ProtNLM"/>
    </source>
</evidence>
<evidence type="ECO:0000313" key="1">
    <source>
        <dbReference type="EMBL" id="GLY77146.1"/>
    </source>
</evidence>
<dbReference type="EMBL" id="BSTJ01000007">
    <property type="protein sequence ID" value="GLY77146.1"/>
    <property type="molecule type" value="Genomic_DNA"/>
</dbReference>
<dbReference type="NCBIfam" id="NF042914">
    <property type="entry name" value="SAV915_dom"/>
    <property type="match status" value="1"/>
</dbReference>
<dbReference type="Proteomes" id="UP001165135">
    <property type="component" value="Unassembled WGS sequence"/>
</dbReference>
<dbReference type="AlphaFoldDB" id="A0A9W6RJH8"/>
<comment type="caution">
    <text evidence="1">The sequence shown here is derived from an EMBL/GenBank/DDBJ whole genome shotgun (WGS) entry which is preliminary data.</text>
</comment>
<gene>
    <name evidence="1" type="ORF">Airi01_054130</name>
</gene>